<evidence type="ECO:0000259" key="1">
    <source>
        <dbReference type="Pfam" id="PF25608"/>
    </source>
</evidence>
<dbReference type="Proteomes" id="UP000614469">
    <property type="component" value="Unassembled WGS sequence"/>
</dbReference>
<feature type="domain" description="Nal1 N-terminal" evidence="1">
    <location>
        <begin position="16"/>
        <end position="73"/>
    </location>
</feature>
<protein>
    <recommendedName>
        <fullName evidence="1">Nal1 N-terminal domain-containing protein</fullName>
    </recommendedName>
</protein>
<evidence type="ECO:0000313" key="3">
    <source>
        <dbReference type="Proteomes" id="UP000614469"/>
    </source>
</evidence>
<evidence type="ECO:0000313" key="2">
    <source>
        <dbReference type="EMBL" id="MBC8333951.1"/>
    </source>
</evidence>
<dbReference type="EMBL" id="JACNJN010000033">
    <property type="protein sequence ID" value="MBC8333951.1"/>
    <property type="molecule type" value="Genomic_DNA"/>
</dbReference>
<comment type="caution">
    <text evidence="2">The sequence shown here is derived from an EMBL/GenBank/DDBJ whole genome shotgun (WGS) entry which is preliminary data.</text>
</comment>
<dbReference type="Pfam" id="PF25608">
    <property type="entry name" value="NAL1_N"/>
    <property type="match status" value="1"/>
</dbReference>
<accession>A0A8J6NFY5</accession>
<sequence length="87" mass="9509">MTDNSTLLEKAKSVKRAHEATLLAKPNVVGVGIGFRIQNEMSTENIAIVVMVSRKLPDSEIQPADRIPTEIEGVPVDVQESGEFYAQ</sequence>
<organism evidence="2 3">
    <name type="scientific">Candidatus Desulfolinea nitratireducens</name>
    <dbReference type="NCBI Taxonomy" id="2841698"/>
    <lineage>
        <taxon>Bacteria</taxon>
        <taxon>Bacillati</taxon>
        <taxon>Chloroflexota</taxon>
        <taxon>Anaerolineae</taxon>
        <taxon>Anaerolineales</taxon>
        <taxon>Anaerolineales incertae sedis</taxon>
        <taxon>Candidatus Desulfolinea</taxon>
    </lineage>
</organism>
<proteinExistence type="predicted"/>
<dbReference type="InterPro" id="IPR057905">
    <property type="entry name" value="Nal1_N"/>
</dbReference>
<name>A0A8J6NFY5_9CHLR</name>
<reference evidence="2 3" key="1">
    <citation type="submission" date="2020-08" db="EMBL/GenBank/DDBJ databases">
        <title>Bridging the membrane lipid divide: bacteria of the FCB group superphylum have the potential to synthesize archaeal ether lipids.</title>
        <authorList>
            <person name="Villanueva L."/>
            <person name="Von Meijenfeldt F.A.B."/>
            <person name="Westbye A.B."/>
            <person name="Yadav S."/>
            <person name="Hopmans E.C."/>
            <person name="Dutilh B.E."/>
            <person name="Sinninghe Damste J.S."/>
        </authorList>
    </citation>
    <scope>NUCLEOTIDE SEQUENCE [LARGE SCALE GENOMIC DNA]</scope>
    <source>
        <strain evidence="2">NIOZ-UU36</strain>
    </source>
</reference>
<dbReference type="AlphaFoldDB" id="A0A8J6NFY5"/>
<gene>
    <name evidence="2" type="ORF">H8E29_01690</name>
</gene>